<accession>A0ABX4HRB3</accession>
<dbReference type="Proteomes" id="UP000217561">
    <property type="component" value="Unassembled WGS sequence"/>
</dbReference>
<comment type="caution">
    <text evidence="1">The sequence shown here is derived from an EMBL/GenBank/DDBJ whole genome shotgun (WGS) entry which is preliminary data.</text>
</comment>
<sequence>MKCIETHRTYYAGSYARAELFTRKQNGKPRRLISTDKPPTLRINTKGYKLKTTEGEVIGRGKSRQPRQIVEELARRGLNVKPRIEIDTPQEQIKTSYERFIEEYGGAQMPEKRRYFKAFIYREEAAGETAIGLIEYQRRKTLAIGSFYVAENLSDRKAYGEVARYIEAQLNEGEHGIIKYARQLPSPAQRLFTDRMTFKYEGKQKRSMAEVKALAEDAIERRGSIETTFNEPLPSGAGVSD</sequence>
<protein>
    <submittedName>
        <fullName evidence="1">Uncharacterized protein</fullName>
    </submittedName>
</protein>
<gene>
    <name evidence="1" type="ORF">CKW00_06985</name>
</gene>
<dbReference type="EMBL" id="NSGH01000009">
    <property type="protein sequence ID" value="PBB05738.1"/>
    <property type="molecule type" value="Genomic_DNA"/>
</dbReference>
<proteinExistence type="predicted"/>
<name>A0ABX4HRB3_9BACI</name>
<keyword evidence="2" id="KW-1185">Reference proteome</keyword>
<organism evidence="1 2">
    <name type="scientific">Salimicrobium humidisoli</name>
    <dbReference type="NCBI Taxonomy" id="2029857"/>
    <lineage>
        <taxon>Bacteria</taxon>
        <taxon>Bacillati</taxon>
        <taxon>Bacillota</taxon>
        <taxon>Bacilli</taxon>
        <taxon>Bacillales</taxon>
        <taxon>Bacillaceae</taxon>
        <taxon>Salimicrobium</taxon>
    </lineage>
</organism>
<reference evidence="1 2" key="1">
    <citation type="submission" date="2017-08" db="EMBL/GenBank/DDBJ databases">
        <title>Salimicrobium alkalisoli sp. nov., isolated from saline alkaline soil.</title>
        <authorList>
            <person name="Zhang G."/>
            <person name="Xiong Q."/>
        </authorList>
    </citation>
    <scope>NUCLEOTIDE SEQUENCE [LARGE SCALE GENOMIC DNA]</scope>
    <source>
        <strain evidence="1 2">WN024</strain>
    </source>
</reference>
<dbReference type="RefSeq" id="WP_095821968.1">
    <property type="nucleotide sequence ID" value="NZ_NSGH01000009.1"/>
</dbReference>
<evidence type="ECO:0000313" key="1">
    <source>
        <dbReference type="EMBL" id="PBB05738.1"/>
    </source>
</evidence>
<evidence type="ECO:0000313" key="2">
    <source>
        <dbReference type="Proteomes" id="UP000217561"/>
    </source>
</evidence>